<protein>
    <submittedName>
        <fullName evidence="3">Tripartite tricarboxylate transporter TctB family protein</fullName>
    </submittedName>
</protein>
<dbReference type="InterPro" id="IPR009936">
    <property type="entry name" value="DUF1468"/>
</dbReference>
<evidence type="ECO:0000259" key="2">
    <source>
        <dbReference type="Pfam" id="PF07331"/>
    </source>
</evidence>
<evidence type="ECO:0000313" key="3">
    <source>
        <dbReference type="EMBL" id="MFB9950519.1"/>
    </source>
</evidence>
<dbReference type="EMBL" id="JBHMAA010000018">
    <property type="protein sequence ID" value="MFB9950519.1"/>
    <property type="molecule type" value="Genomic_DNA"/>
</dbReference>
<organism evidence="3 4">
    <name type="scientific">Rhizobium puerariae</name>
    <dbReference type="NCBI Taxonomy" id="1585791"/>
    <lineage>
        <taxon>Bacteria</taxon>
        <taxon>Pseudomonadati</taxon>
        <taxon>Pseudomonadota</taxon>
        <taxon>Alphaproteobacteria</taxon>
        <taxon>Hyphomicrobiales</taxon>
        <taxon>Rhizobiaceae</taxon>
        <taxon>Rhizobium/Agrobacterium group</taxon>
        <taxon>Rhizobium</taxon>
    </lineage>
</organism>
<feature type="domain" description="DUF1468" evidence="2">
    <location>
        <begin position="13"/>
        <end position="147"/>
    </location>
</feature>
<dbReference type="Pfam" id="PF07331">
    <property type="entry name" value="TctB"/>
    <property type="match status" value="1"/>
</dbReference>
<keyword evidence="1" id="KW-0812">Transmembrane</keyword>
<accession>A0ABV6AIS4</accession>
<comment type="caution">
    <text evidence="3">The sequence shown here is derived from an EMBL/GenBank/DDBJ whole genome shotgun (WGS) entry which is preliminary data.</text>
</comment>
<feature type="transmembrane region" description="Helical" evidence="1">
    <location>
        <begin position="129"/>
        <end position="149"/>
    </location>
</feature>
<feature type="transmembrane region" description="Helical" evidence="1">
    <location>
        <begin position="44"/>
        <end position="63"/>
    </location>
</feature>
<keyword evidence="1" id="KW-0472">Membrane</keyword>
<feature type="transmembrane region" description="Helical" evidence="1">
    <location>
        <begin position="12"/>
        <end position="32"/>
    </location>
</feature>
<feature type="transmembrane region" description="Helical" evidence="1">
    <location>
        <begin position="75"/>
        <end position="93"/>
    </location>
</feature>
<keyword evidence="1" id="KW-1133">Transmembrane helix</keyword>
<keyword evidence="4" id="KW-1185">Reference proteome</keyword>
<dbReference type="RefSeq" id="WP_377263033.1">
    <property type="nucleotide sequence ID" value="NZ_JBHMAA010000018.1"/>
</dbReference>
<gene>
    <name evidence="3" type="ORF">ACFFP0_16815</name>
</gene>
<evidence type="ECO:0000256" key="1">
    <source>
        <dbReference type="SAM" id="Phobius"/>
    </source>
</evidence>
<feature type="transmembrane region" description="Helical" evidence="1">
    <location>
        <begin position="99"/>
        <end position="117"/>
    </location>
</feature>
<dbReference type="Proteomes" id="UP001589692">
    <property type="component" value="Unassembled WGS sequence"/>
</dbReference>
<sequence length="155" mass="16114">MSNFSISAPRHLVAGLLYIAVGAIALMIARTYPLGTSSAMGAGYFPVLISVLLIGVGIIAVIASFLTQGQAIEAIAWRPVIMITLSVIAFGLLVEPIGLALALVVVLHIAALASPEFRFSWRATAGTVALSAICCLVFVTLLGVPMPIAGEWLLP</sequence>
<name>A0ABV6AIS4_9HYPH</name>
<evidence type="ECO:0000313" key="4">
    <source>
        <dbReference type="Proteomes" id="UP001589692"/>
    </source>
</evidence>
<proteinExistence type="predicted"/>
<reference evidence="3 4" key="1">
    <citation type="submission" date="2024-09" db="EMBL/GenBank/DDBJ databases">
        <authorList>
            <person name="Sun Q."/>
            <person name="Mori K."/>
        </authorList>
    </citation>
    <scope>NUCLEOTIDE SEQUENCE [LARGE SCALE GENOMIC DNA]</scope>
    <source>
        <strain evidence="3 4">TBRC 4938</strain>
    </source>
</reference>